<keyword evidence="4" id="KW-1185">Reference proteome</keyword>
<feature type="compositionally biased region" description="Basic and acidic residues" evidence="1">
    <location>
        <begin position="227"/>
        <end position="259"/>
    </location>
</feature>
<feature type="compositionally biased region" description="Acidic residues" evidence="1">
    <location>
        <begin position="183"/>
        <end position="205"/>
    </location>
</feature>
<dbReference type="InterPro" id="IPR027417">
    <property type="entry name" value="P-loop_NTPase"/>
</dbReference>
<dbReference type="PANTHER" id="PTHR13748:SF62">
    <property type="entry name" value="COBW DOMAIN-CONTAINING PROTEIN"/>
    <property type="match status" value="1"/>
</dbReference>
<evidence type="ECO:0000259" key="2">
    <source>
        <dbReference type="Pfam" id="PF02492"/>
    </source>
</evidence>
<reference evidence="3 4" key="1">
    <citation type="journal article" date="2024" name="Science">
        <title>Giant polyketide synthase enzymes in the biosynthesis of giant marine polyether toxins.</title>
        <authorList>
            <person name="Fallon T.R."/>
            <person name="Shende V.V."/>
            <person name="Wierzbicki I.H."/>
            <person name="Pendleton A.L."/>
            <person name="Watervoot N.F."/>
            <person name="Auber R.P."/>
            <person name="Gonzalez D.J."/>
            <person name="Wisecaver J.H."/>
            <person name="Moore B.S."/>
        </authorList>
    </citation>
    <scope>NUCLEOTIDE SEQUENCE [LARGE SCALE GENOMIC DNA]</scope>
    <source>
        <strain evidence="3 4">12B1</strain>
    </source>
</reference>
<evidence type="ECO:0000313" key="3">
    <source>
        <dbReference type="EMBL" id="KAL1500402.1"/>
    </source>
</evidence>
<name>A0AB34IMJ2_PRYPA</name>
<dbReference type="PANTHER" id="PTHR13748">
    <property type="entry name" value="COBW-RELATED"/>
    <property type="match status" value="1"/>
</dbReference>
<proteinExistence type="predicted"/>
<dbReference type="InterPro" id="IPR051316">
    <property type="entry name" value="Zinc-reg_GTPase_activator"/>
</dbReference>
<organism evidence="3 4">
    <name type="scientific">Prymnesium parvum</name>
    <name type="common">Toxic golden alga</name>
    <dbReference type="NCBI Taxonomy" id="97485"/>
    <lineage>
        <taxon>Eukaryota</taxon>
        <taxon>Haptista</taxon>
        <taxon>Haptophyta</taxon>
        <taxon>Prymnesiophyceae</taxon>
        <taxon>Prymnesiales</taxon>
        <taxon>Prymnesiaceae</taxon>
        <taxon>Prymnesium</taxon>
    </lineage>
</organism>
<feature type="region of interest" description="Disordered" evidence="1">
    <location>
        <begin position="172"/>
        <end position="259"/>
    </location>
</feature>
<feature type="compositionally biased region" description="Acidic residues" evidence="1">
    <location>
        <begin position="213"/>
        <end position="226"/>
    </location>
</feature>
<protein>
    <recommendedName>
        <fullName evidence="2">CobW/HypB/UreG nucleotide-binding domain-containing protein</fullName>
    </recommendedName>
</protein>
<dbReference type="Gene3D" id="3.40.50.300">
    <property type="entry name" value="P-loop containing nucleotide triphosphate hydrolases"/>
    <property type="match status" value="1"/>
</dbReference>
<comment type="caution">
    <text evidence="3">The sequence shown here is derived from an EMBL/GenBank/DDBJ whole genome shotgun (WGS) entry which is preliminary data.</text>
</comment>
<gene>
    <name evidence="3" type="ORF">AB1Y20_013059</name>
</gene>
<accession>A0AB34IMJ2</accession>
<dbReference type="EMBL" id="JBGBPQ010000023">
    <property type="protein sequence ID" value="KAL1500402.1"/>
    <property type="molecule type" value="Genomic_DNA"/>
</dbReference>
<evidence type="ECO:0000313" key="4">
    <source>
        <dbReference type="Proteomes" id="UP001515480"/>
    </source>
</evidence>
<feature type="compositionally biased region" description="Basic and acidic residues" evidence="1">
    <location>
        <begin position="172"/>
        <end position="182"/>
    </location>
</feature>
<dbReference type="Pfam" id="PF02492">
    <property type="entry name" value="cobW"/>
    <property type="match status" value="1"/>
</dbReference>
<dbReference type="InterPro" id="IPR003495">
    <property type="entry name" value="CobW/HypB/UreG_nucleotide-bd"/>
</dbReference>
<dbReference type="GO" id="GO:0005737">
    <property type="term" value="C:cytoplasm"/>
    <property type="evidence" value="ECO:0007669"/>
    <property type="project" value="TreeGrafter"/>
</dbReference>
<feature type="domain" description="CobW/HypB/UreG nucleotide-binding" evidence="2">
    <location>
        <begin position="5"/>
        <end position="181"/>
    </location>
</feature>
<dbReference type="SUPFAM" id="SSF52540">
    <property type="entry name" value="P-loop containing nucleoside triphosphate hydrolases"/>
    <property type="match status" value="1"/>
</dbReference>
<evidence type="ECO:0000256" key="1">
    <source>
        <dbReference type="SAM" id="MobiDB-lite"/>
    </source>
</evidence>
<dbReference type="AlphaFoldDB" id="A0AB34IMJ2"/>
<sequence>MVVAVHIITGYAAAGKTHLLNALLRACASSGRTAGVIIHQQAEEFALATSPIATDLAAFSAPVFDFGSGCLCCSPRGEMTRLLTELAARSDLRLDVLFIKTAPLAAPLVLAKSVVRMADTHPAAFELRSIVAVVDPQLAPVHLSPTGDEWQARAQLAACDCVVINVKEPAEERWQEEARQEEAGQEEEGQEGEGQEEAGQEEEGQEEKRQEEEGQEEEAGQEEEGQEEKGQEGEGQEEERRQEEERQEGERRQEEERQQAEAEAVARALALVAQHHASAECVVLRGAADEAAARLLGRDAFRAARDPSWAEAADAPPRLVSASAHDRRVVAACAVEDAPLHERAVRALLASLVRGGGCVRCKAAVRLRRRRAAGEWLYVDAAEEAVRCAYRGAPPAEGGAPPSKLFVLARAGVALGALRQRFSRCAVGDGFELAADVELDFRGGGGGELAAVRSGELPGVVVVRGGEEYFAVEREQRFGVVEVGAPRQVQGEERANPVMMTLLRDPVHGVCLACEAATFRLSDGAEVSGSADEKLQRLLLREVEVVSGGIYVKMNGL</sequence>
<dbReference type="Proteomes" id="UP001515480">
    <property type="component" value="Unassembled WGS sequence"/>
</dbReference>